<keyword evidence="2 5" id="KW-0808">Transferase</keyword>
<dbReference type="STRING" id="47866.GA0074694_1226"/>
<dbReference type="SUPFAM" id="SSF53335">
    <property type="entry name" value="S-adenosyl-L-methionine-dependent methyltransferases"/>
    <property type="match status" value="1"/>
</dbReference>
<evidence type="ECO:0000313" key="6">
    <source>
        <dbReference type="Proteomes" id="UP000198906"/>
    </source>
</evidence>
<dbReference type="Pfam" id="PF13649">
    <property type="entry name" value="Methyltransf_25"/>
    <property type="match status" value="1"/>
</dbReference>
<dbReference type="InterPro" id="IPR029063">
    <property type="entry name" value="SAM-dependent_MTases_sf"/>
</dbReference>
<evidence type="ECO:0000256" key="1">
    <source>
        <dbReference type="ARBA" id="ARBA00022603"/>
    </source>
</evidence>
<dbReference type="GO" id="GO:0032259">
    <property type="term" value="P:methylation"/>
    <property type="evidence" value="ECO:0007669"/>
    <property type="project" value="UniProtKB-KW"/>
</dbReference>
<dbReference type="Proteomes" id="UP000198906">
    <property type="component" value="Unassembled WGS sequence"/>
</dbReference>
<evidence type="ECO:0000259" key="4">
    <source>
        <dbReference type="Pfam" id="PF13649"/>
    </source>
</evidence>
<accession>A0A1C6RE82</accession>
<organism evidence="5 6">
    <name type="scientific">Micromonospora inyonensis</name>
    <dbReference type="NCBI Taxonomy" id="47866"/>
    <lineage>
        <taxon>Bacteria</taxon>
        <taxon>Bacillati</taxon>
        <taxon>Actinomycetota</taxon>
        <taxon>Actinomycetes</taxon>
        <taxon>Micromonosporales</taxon>
        <taxon>Micromonosporaceae</taxon>
        <taxon>Micromonospora</taxon>
    </lineage>
</organism>
<dbReference type="Gene3D" id="2.20.25.110">
    <property type="entry name" value="S-adenosyl-L-methionine-dependent methyltransferases"/>
    <property type="match status" value="1"/>
</dbReference>
<dbReference type="EMBL" id="FMHU01000001">
    <property type="protein sequence ID" value="SCL15460.1"/>
    <property type="molecule type" value="Genomic_DNA"/>
</dbReference>
<keyword evidence="6" id="KW-1185">Reference proteome</keyword>
<feature type="domain" description="Methyltransferase" evidence="4">
    <location>
        <begin position="44"/>
        <end position="139"/>
    </location>
</feature>
<dbReference type="CDD" id="cd02440">
    <property type="entry name" value="AdoMet_MTases"/>
    <property type="match status" value="1"/>
</dbReference>
<gene>
    <name evidence="5" type="ORF">GA0074694_1226</name>
</gene>
<keyword evidence="3" id="KW-0949">S-adenosyl-L-methionine</keyword>
<evidence type="ECO:0000313" key="5">
    <source>
        <dbReference type="EMBL" id="SCL15460.1"/>
    </source>
</evidence>
<evidence type="ECO:0000256" key="2">
    <source>
        <dbReference type="ARBA" id="ARBA00022679"/>
    </source>
</evidence>
<sequence length="246" mass="27298">MRWYENDGLWSGFGELMFSERRAVEAEANVADSPLLKFTPGTRVLDLCCGPGLYVVPLARRGHAVTGVDLNQEMLDRAASVCAEAGVEARLEQGDMGDYVRPGEFDVVINMYTSFGYFAEPERNLQVLRNAHESLVPGGQILMDLLGKEVLASWVGRPQAVDLPDGVAFMRDTVLDDWTRLRTDWTLVRDGAVHQASIVSFVYSAAEMRAMLEQAGFVDIECFGGFDGSTYDNHAKRLIVRGTRPR</sequence>
<dbReference type="AlphaFoldDB" id="A0A1C6RE82"/>
<dbReference type="RefSeq" id="WP_091453666.1">
    <property type="nucleotide sequence ID" value="NZ_FMHU01000001.1"/>
</dbReference>
<dbReference type="GO" id="GO:0008168">
    <property type="term" value="F:methyltransferase activity"/>
    <property type="evidence" value="ECO:0007669"/>
    <property type="project" value="UniProtKB-KW"/>
</dbReference>
<keyword evidence="1 5" id="KW-0489">Methyltransferase</keyword>
<reference evidence="6" key="1">
    <citation type="submission" date="2016-06" db="EMBL/GenBank/DDBJ databases">
        <authorList>
            <person name="Varghese N."/>
        </authorList>
    </citation>
    <scope>NUCLEOTIDE SEQUENCE [LARGE SCALE GENOMIC DNA]</scope>
    <source>
        <strain evidence="6">DSM 46123</strain>
    </source>
</reference>
<name>A0A1C6RE82_9ACTN</name>
<evidence type="ECO:0000256" key="3">
    <source>
        <dbReference type="ARBA" id="ARBA00022691"/>
    </source>
</evidence>
<proteinExistence type="predicted"/>
<dbReference type="InterPro" id="IPR041698">
    <property type="entry name" value="Methyltransf_25"/>
</dbReference>
<dbReference type="Gene3D" id="3.40.50.150">
    <property type="entry name" value="Vaccinia Virus protein VP39"/>
    <property type="match status" value="1"/>
</dbReference>
<dbReference type="PANTHER" id="PTHR43464">
    <property type="entry name" value="METHYLTRANSFERASE"/>
    <property type="match status" value="1"/>
</dbReference>
<protein>
    <submittedName>
        <fullName evidence="5">Methyltransferase domain-containing protein</fullName>
    </submittedName>
</protein>
<dbReference type="PANTHER" id="PTHR43464:SF19">
    <property type="entry name" value="UBIQUINONE BIOSYNTHESIS O-METHYLTRANSFERASE, MITOCHONDRIAL"/>
    <property type="match status" value="1"/>
</dbReference>